<dbReference type="SUPFAM" id="SSF51735">
    <property type="entry name" value="NAD(P)-binding Rossmann-fold domains"/>
    <property type="match status" value="1"/>
</dbReference>
<dbReference type="Gene3D" id="3.40.50.720">
    <property type="entry name" value="NAD(P)-binding Rossmann-like Domain"/>
    <property type="match status" value="1"/>
</dbReference>
<dbReference type="EMBL" id="LCKX01000027">
    <property type="protein sequence ID" value="KKU06629.1"/>
    <property type="molecule type" value="Genomic_DNA"/>
</dbReference>
<proteinExistence type="predicted"/>
<comment type="caution">
    <text evidence="6">The sequence shown here is derived from an EMBL/GenBank/DDBJ whole genome shotgun (WGS) entry which is preliminary data.</text>
</comment>
<dbReference type="GO" id="GO:0033320">
    <property type="term" value="P:UDP-D-xylose biosynthetic process"/>
    <property type="evidence" value="ECO:0007669"/>
    <property type="project" value="UniProtKB-UniPathway"/>
</dbReference>
<reference evidence="6 7" key="1">
    <citation type="journal article" date="2015" name="Nature">
        <title>rRNA introns, odd ribosomes, and small enigmatic genomes across a large radiation of phyla.</title>
        <authorList>
            <person name="Brown C.T."/>
            <person name="Hug L.A."/>
            <person name="Thomas B.C."/>
            <person name="Sharon I."/>
            <person name="Castelle C.J."/>
            <person name="Singh A."/>
            <person name="Wilkins M.J."/>
            <person name="Williams K.H."/>
            <person name="Banfield J.F."/>
        </authorList>
    </citation>
    <scope>NUCLEOTIDE SEQUENCE [LARGE SCALE GENOMIC DNA]</scope>
</reference>
<comment type="cofactor">
    <cofactor evidence="1">
        <name>NAD(+)</name>
        <dbReference type="ChEBI" id="CHEBI:57540"/>
    </cofactor>
</comment>
<evidence type="ECO:0000313" key="7">
    <source>
        <dbReference type="Proteomes" id="UP000033999"/>
    </source>
</evidence>
<dbReference type="GO" id="GO:0048040">
    <property type="term" value="F:UDP-glucuronate decarboxylase activity"/>
    <property type="evidence" value="ECO:0007669"/>
    <property type="project" value="TreeGrafter"/>
</dbReference>
<dbReference type="Pfam" id="PF01370">
    <property type="entry name" value="Epimerase"/>
    <property type="match status" value="1"/>
</dbReference>
<keyword evidence="3" id="KW-0520">NAD</keyword>
<keyword evidence="4" id="KW-0456">Lyase</keyword>
<evidence type="ECO:0000256" key="1">
    <source>
        <dbReference type="ARBA" id="ARBA00001911"/>
    </source>
</evidence>
<protein>
    <submittedName>
        <fullName evidence="6">NAD-dependent epimerase/dehydratase family protein</fullName>
    </submittedName>
</protein>
<evidence type="ECO:0000256" key="3">
    <source>
        <dbReference type="ARBA" id="ARBA00023027"/>
    </source>
</evidence>
<dbReference type="InterPro" id="IPR001509">
    <property type="entry name" value="Epimerase_deHydtase"/>
</dbReference>
<dbReference type="PATRIC" id="fig|1619041.3.peg.725"/>
<dbReference type="PANTHER" id="PTHR43078">
    <property type="entry name" value="UDP-GLUCURONIC ACID DECARBOXYLASE-RELATED"/>
    <property type="match status" value="1"/>
</dbReference>
<dbReference type="GO" id="GO:0042732">
    <property type="term" value="P:D-xylose metabolic process"/>
    <property type="evidence" value="ECO:0007669"/>
    <property type="project" value="InterPro"/>
</dbReference>
<gene>
    <name evidence="6" type="ORF">UX10_C0027G0003</name>
</gene>
<dbReference type="InterPro" id="IPR036291">
    <property type="entry name" value="NAD(P)-bd_dom_sf"/>
</dbReference>
<dbReference type="PANTHER" id="PTHR43078:SF6">
    <property type="entry name" value="UDP-GLUCURONIC ACID DECARBOXYLASE 1"/>
    <property type="match status" value="1"/>
</dbReference>
<dbReference type="UniPathway" id="UPA00796">
    <property type="reaction ID" value="UER00771"/>
</dbReference>
<sequence>MALKAPIFGTKNVLVTGGAGFIGSHLCEQLLKKHKLKVICIDDFSNSQSANIDYLVNDPNFEFIRHNVNEPFTLEQWPELEKFKVKFQGIQEIYHLACPTSAKNFDQFKIETLLANSSGMRNVLELAVKNHAKFLFASSSVVYGPRRSEDRIKESEEGVVNHLSPRGCYDEGKRFAETMVETYRQVYNLDVRTARIFRTYGPRLKLFDGQMISDFIVSALQNKDLVIYGDENFSSALLYVNDTVDALVKMMETSGPLSPINVGSDRLYKLSDVAEMVIRLTNSSSKIVFNPPLSFISPLGIPDLTLAKELLGWIPLIDLEQGIKKTIDFDVVRAKLAGAGI</sequence>
<evidence type="ECO:0000256" key="2">
    <source>
        <dbReference type="ARBA" id="ARBA00022793"/>
    </source>
</evidence>
<evidence type="ECO:0000259" key="5">
    <source>
        <dbReference type="Pfam" id="PF01370"/>
    </source>
</evidence>
<name>A0A0G1MEG9_9BACT</name>
<dbReference type="GO" id="GO:0070403">
    <property type="term" value="F:NAD+ binding"/>
    <property type="evidence" value="ECO:0007669"/>
    <property type="project" value="InterPro"/>
</dbReference>
<dbReference type="AlphaFoldDB" id="A0A0G1MEG9"/>
<evidence type="ECO:0000256" key="4">
    <source>
        <dbReference type="ARBA" id="ARBA00023239"/>
    </source>
</evidence>
<keyword evidence="2" id="KW-0210">Decarboxylase</keyword>
<dbReference type="InterPro" id="IPR044516">
    <property type="entry name" value="UXS-like"/>
</dbReference>
<feature type="domain" description="NAD-dependent epimerase/dehydratase" evidence="5">
    <location>
        <begin position="13"/>
        <end position="263"/>
    </location>
</feature>
<dbReference type="Proteomes" id="UP000033999">
    <property type="component" value="Unassembled WGS sequence"/>
</dbReference>
<organism evidence="6 7">
    <name type="scientific">Candidatus Magasanikbacteria bacterium GW2011_GWA2_45_39</name>
    <dbReference type="NCBI Taxonomy" id="1619041"/>
    <lineage>
        <taxon>Bacteria</taxon>
        <taxon>Candidatus Magasanikiibacteriota</taxon>
    </lineage>
</organism>
<dbReference type="GO" id="GO:0005737">
    <property type="term" value="C:cytoplasm"/>
    <property type="evidence" value="ECO:0007669"/>
    <property type="project" value="TreeGrafter"/>
</dbReference>
<accession>A0A0G1MEG9</accession>
<evidence type="ECO:0000313" key="6">
    <source>
        <dbReference type="EMBL" id="KKU06629.1"/>
    </source>
</evidence>